<dbReference type="GO" id="GO:0004540">
    <property type="term" value="F:RNA nuclease activity"/>
    <property type="evidence" value="ECO:0007669"/>
    <property type="project" value="InterPro"/>
</dbReference>
<dbReference type="InterPro" id="IPR029060">
    <property type="entry name" value="PIN-like_dom_sf"/>
</dbReference>
<evidence type="ECO:0000256" key="3">
    <source>
        <dbReference type="ARBA" id="ARBA00022722"/>
    </source>
</evidence>
<evidence type="ECO:0000259" key="9">
    <source>
        <dbReference type="Pfam" id="PF01850"/>
    </source>
</evidence>
<feature type="binding site" evidence="8">
    <location>
        <position position="7"/>
    </location>
    <ligand>
        <name>Mg(2+)</name>
        <dbReference type="ChEBI" id="CHEBI:18420"/>
    </ligand>
</feature>
<gene>
    <name evidence="8" type="primary">vapC</name>
    <name evidence="10" type="ORF">AFM11_23510</name>
    <name evidence="11" type="ORF">AWC31_28235</name>
</gene>
<dbReference type="EMBL" id="LGTW01000017">
    <property type="protein sequence ID" value="KWX21817.1"/>
    <property type="molecule type" value="Genomic_DNA"/>
</dbReference>
<comment type="function">
    <text evidence="8">Toxic component of a toxin-antitoxin (TA) system. An RNase.</text>
</comment>
<dbReference type="RefSeq" id="WP_067853220.1">
    <property type="nucleotide sequence ID" value="NZ_JACKUA010000018.1"/>
</dbReference>
<dbReference type="Proteomes" id="UP000193964">
    <property type="component" value="Unassembled WGS sequence"/>
</dbReference>
<keyword evidence="2 8" id="KW-1277">Toxin-antitoxin system</keyword>
<evidence type="ECO:0000313" key="10">
    <source>
        <dbReference type="EMBL" id="KWX21817.1"/>
    </source>
</evidence>
<proteinExistence type="inferred from homology"/>
<dbReference type="EMBL" id="LQQA01000015">
    <property type="protein sequence ID" value="ORX15017.1"/>
    <property type="molecule type" value="Genomic_DNA"/>
</dbReference>
<dbReference type="GO" id="GO:0090729">
    <property type="term" value="F:toxin activity"/>
    <property type="evidence" value="ECO:0007669"/>
    <property type="project" value="UniProtKB-KW"/>
</dbReference>
<dbReference type="SUPFAM" id="SSF88723">
    <property type="entry name" value="PIN domain-like"/>
    <property type="match status" value="1"/>
</dbReference>
<evidence type="ECO:0000313" key="13">
    <source>
        <dbReference type="Proteomes" id="UP000193964"/>
    </source>
</evidence>
<evidence type="ECO:0000256" key="8">
    <source>
        <dbReference type="HAMAP-Rule" id="MF_00265"/>
    </source>
</evidence>
<dbReference type="STRING" id="59750.AWC31_28235"/>
<evidence type="ECO:0000256" key="2">
    <source>
        <dbReference type="ARBA" id="ARBA00022649"/>
    </source>
</evidence>
<evidence type="ECO:0000256" key="5">
    <source>
        <dbReference type="ARBA" id="ARBA00022801"/>
    </source>
</evidence>
<dbReference type="GO" id="GO:0016787">
    <property type="term" value="F:hydrolase activity"/>
    <property type="evidence" value="ECO:0007669"/>
    <property type="project" value="UniProtKB-KW"/>
</dbReference>
<evidence type="ECO:0000313" key="12">
    <source>
        <dbReference type="Proteomes" id="UP000070612"/>
    </source>
</evidence>
<dbReference type="Proteomes" id="UP000070612">
    <property type="component" value="Unassembled WGS sequence"/>
</dbReference>
<dbReference type="EC" id="3.1.-.-" evidence="8"/>
<reference evidence="10 12" key="1">
    <citation type="submission" date="2015-07" db="EMBL/GenBank/DDBJ databases">
        <title>A draft genome sequence of Mycobacterium wolinskyi.</title>
        <authorList>
            <person name="de Man T.J."/>
            <person name="Perry K.A."/>
            <person name="Coulliette A.D."/>
            <person name="Jensen B."/>
            <person name="Toney N.C."/>
            <person name="Limbago B.M."/>
            <person name="Noble-Wang J."/>
        </authorList>
    </citation>
    <scope>NUCLEOTIDE SEQUENCE [LARGE SCALE GENOMIC DNA]</scope>
    <source>
        <strain evidence="10 12">CDC_01</strain>
    </source>
</reference>
<feature type="binding site" evidence="8">
    <location>
        <position position="94"/>
    </location>
    <ligand>
        <name>Mg(2+)</name>
        <dbReference type="ChEBI" id="CHEBI:18420"/>
    </ligand>
</feature>
<keyword evidence="3 8" id="KW-0540">Nuclease</keyword>
<keyword evidence="8" id="KW-0800">Toxin</keyword>
<name>A0A132PHZ6_9MYCO</name>
<dbReference type="OrthoDB" id="5185254at2"/>
<keyword evidence="5 8" id="KW-0378">Hydrolase</keyword>
<comment type="similarity">
    <text evidence="7 8">Belongs to the PINc/VapC protein family.</text>
</comment>
<dbReference type="GO" id="GO:0000287">
    <property type="term" value="F:magnesium ion binding"/>
    <property type="evidence" value="ECO:0007669"/>
    <property type="project" value="UniProtKB-UniRule"/>
</dbReference>
<dbReference type="PANTHER" id="PTHR33653">
    <property type="entry name" value="RIBONUCLEASE VAPC2"/>
    <property type="match status" value="1"/>
</dbReference>
<comment type="cofactor">
    <cofactor evidence="1 8">
        <name>Mg(2+)</name>
        <dbReference type="ChEBI" id="CHEBI:18420"/>
    </cofactor>
</comment>
<dbReference type="PATRIC" id="fig|59750.3.peg.2057"/>
<dbReference type="AlphaFoldDB" id="A0A132PHZ6"/>
<feature type="domain" description="PIN" evidence="9">
    <location>
        <begin position="27"/>
        <end position="119"/>
    </location>
</feature>
<evidence type="ECO:0000256" key="1">
    <source>
        <dbReference type="ARBA" id="ARBA00001946"/>
    </source>
</evidence>
<sequence>MTVWVLDKSAHIRLMAGASPPPDIDLADLAMCAIGELEWLYSARSAADYEQQRSSIREVFPILPAPPDIFDRVRQLQRDLAHHRGMWHRTAIPDLFIAETALSHNAGVLHHDRDYARIAQVRPALVERQLS</sequence>
<comment type="caution">
    <text evidence="10">The sequence shown here is derived from an EMBL/GenBank/DDBJ whole genome shotgun (WGS) entry which is preliminary data.</text>
</comment>
<dbReference type="InterPro" id="IPR050556">
    <property type="entry name" value="Type_II_TA_system_RNase"/>
</dbReference>
<dbReference type="InterPro" id="IPR002716">
    <property type="entry name" value="PIN_dom"/>
</dbReference>
<dbReference type="Pfam" id="PF01850">
    <property type="entry name" value="PIN"/>
    <property type="match status" value="1"/>
</dbReference>
<dbReference type="PANTHER" id="PTHR33653:SF1">
    <property type="entry name" value="RIBONUCLEASE VAPC2"/>
    <property type="match status" value="1"/>
</dbReference>
<evidence type="ECO:0000256" key="4">
    <source>
        <dbReference type="ARBA" id="ARBA00022723"/>
    </source>
</evidence>
<evidence type="ECO:0000256" key="7">
    <source>
        <dbReference type="ARBA" id="ARBA00038093"/>
    </source>
</evidence>
<dbReference type="InterPro" id="IPR022907">
    <property type="entry name" value="VapC_family"/>
</dbReference>
<keyword evidence="4 8" id="KW-0479">Metal-binding</keyword>
<reference evidence="11 13" key="2">
    <citation type="submission" date="2016-01" db="EMBL/GenBank/DDBJ databases">
        <title>The new phylogeny of the genus Mycobacterium.</title>
        <authorList>
            <person name="Tarcisio F."/>
            <person name="Conor M."/>
            <person name="Antonella G."/>
            <person name="Elisabetta G."/>
            <person name="Giulia F.S."/>
            <person name="Sara T."/>
            <person name="Anna F."/>
            <person name="Clotilde B."/>
            <person name="Roberto B."/>
            <person name="Veronica D.S."/>
            <person name="Fabio R."/>
            <person name="Monica P."/>
            <person name="Olivier J."/>
            <person name="Enrico T."/>
            <person name="Nicola S."/>
        </authorList>
    </citation>
    <scope>NUCLEOTIDE SEQUENCE [LARGE SCALE GENOMIC DNA]</scope>
    <source>
        <strain evidence="11 13">ATCC 700010</strain>
    </source>
</reference>
<keyword evidence="6 8" id="KW-0460">Magnesium</keyword>
<dbReference type="Gene3D" id="3.40.50.1010">
    <property type="entry name" value="5'-nuclease"/>
    <property type="match status" value="1"/>
</dbReference>
<protein>
    <recommendedName>
        <fullName evidence="8">Ribonuclease VapC</fullName>
        <shortName evidence="8">RNase VapC</shortName>
        <ecNumber evidence="8">3.1.-.-</ecNumber>
    </recommendedName>
    <alternativeName>
        <fullName evidence="8">Toxin VapC</fullName>
    </alternativeName>
</protein>
<organism evidence="10 12">
    <name type="scientific">Mycolicibacterium wolinskyi</name>
    <dbReference type="NCBI Taxonomy" id="59750"/>
    <lineage>
        <taxon>Bacteria</taxon>
        <taxon>Bacillati</taxon>
        <taxon>Actinomycetota</taxon>
        <taxon>Actinomycetes</taxon>
        <taxon>Mycobacteriales</taxon>
        <taxon>Mycobacteriaceae</taxon>
        <taxon>Mycolicibacterium</taxon>
    </lineage>
</organism>
<dbReference type="HAMAP" id="MF_00265">
    <property type="entry name" value="VapC_Nob1"/>
    <property type="match status" value="1"/>
</dbReference>
<evidence type="ECO:0000313" key="11">
    <source>
        <dbReference type="EMBL" id="ORX15017.1"/>
    </source>
</evidence>
<keyword evidence="12" id="KW-1185">Reference proteome</keyword>
<evidence type="ECO:0000256" key="6">
    <source>
        <dbReference type="ARBA" id="ARBA00022842"/>
    </source>
</evidence>
<accession>A0A132PHZ6</accession>